<keyword evidence="5 7" id="KW-1133">Transmembrane helix</keyword>
<feature type="transmembrane region" description="Helical" evidence="7">
    <location>
        <begin position="88"/>
        <end position="111"/>
    </location>
</feature>
<sequence>MANMLPAMGVSLLSPNIPALNDIFGHQSGGAYLVSMALTIPALAIALLSSFAGFLVDRIGRRKSLLASLGLYAVFGVAPAFSESLQVFVVMRALLGIVEAVIMTSSFALVADYFHGSERNRWLSYNTSFTAVASIFVYIIAGALGTFGWQYPFLFYGIAAPIFLLAVLVVWEPSRRQLVVDERVEDIARSAVGVPATASPVPFLFFTVILVSVLAGALFFVIPLQTAVYLGERTSITSAQTGILISIATVGNAIGALSFRYFANYRTGTVLSGCLLLSSFGLFALPFAHGAVSITAAAFVNQLGAGMLPALLMAAAMRLTRAQWRGRGGGLWWASFSIGNFLSPIIMVRIVSAVGSLQNAFMLVGIVSILVGLLSLLVGTFGWLSGPRPDRHEQSAIVPATDV</sequence>
<protein>
    <submittedName>
        <fullName evidence="9">MFS transporter</fullName>
    </submittedName>
</protein>
<evidence type="ECO:0000256" key="1">
    <source>
        <dbReference type="ARBA" id="ARBA00004651"/>
    </source>
</evidence>
<evidence type="ECO:0000256" key="4">
    <source>
        <dbReference type="ARBA" id="ARBA00022692"/>
    </source>
</evidence>
<feature type="transmembrane region" description="Helical" evidence="7">
    <location>
        <begin position="331"/>
        <end position="354"/>
    </location>
</feature>
<dbReference type="InterPro" id="IPR036259">
    <property type="entry name" value="MFS_trans_sf"/>
</dbReference>
<dbReference type="Gene3D" id="1.20.1250.20">
    <property type="entry name" value="MFS general substrate transporter like domains"/>
    <property type="match status" value="2"/>
</dbReference>
<dbReference type="PROSITE" id="PS50850">
    <property type="entry name" value="MFS"/>
    <property type="match status" value="1"/>
</dbReference>
<reference evidence="9 10" key="1">
    <citation type="submission" date="2024-10" db="EMBL/GenBank/DDBJ databases">
        <title>The Natural Products Discovery Center: Release of the First 8490 Sequenced Strains for Exploring Actinobacteria Biosynthetic Diversity.</title>
        <authorList>
            <person name="Kalkreuter E."/>
            <person name="Kautsar S.A."/>
            <person name="Yang D."/>
            <person name="Bader C.D."/>
            <person name="Teijaro C.N."/>
            <person name="Fluegel L."/>
            <person name="Davis C.M."/>
            <person name="Simpson J.R."/>
            <person name="Lauterbach L."/>
            <person name="Steele A.D."/>
            <person name="Gui C."/>
            <person name="Meng S."/>
            <person name="Li G."/>
            <person name="Viehrig K."/>
            <person name="Ye F."/>
            <person name="Su P."/>
            <person name="Kiefer A.F."/>
            <person name="Nichols A."/>
            <person name="Cepeda A.J."/>
            <person name="Yan W."/>
            <person name="Fan B."/>
            <person name="Jiang Y."/>
            <person name="Adhikari A."/>
            <person name="Zheng C.-J."/>
            <person name="Schuster L."/>
            <person name="Cowan T.M."/>
            <person name="Smanski M.J."/>
            <person name="Chevrette M.G."/>
            <person name="De Carvalho L.P.S."/>
            <person name="Shen B."/>
        </authorList>
    </citation>
    <scope>NUCLEOTIDE SEQUENCE [LARGE SCALE GENOMIC DNA]</scope>
    <source>
        <strain evidence="9 10">NPDC002593</strain>
    </source>
</reference>
<dbReference type="CDD" id="cd17473">
    <property type="entry name" value="MFS_arabinose_efflux_permease_like"/>
    <property type="match status" value="1"/>
</dbReference>
<dbReference type="Pfam" id="PF07690">
    <property type="entry name" value="MFS_1"/>
    <property type="match status" value="1"/>
</dbReference>
<keyword evidence="10" id="KW-1185">Reference proteome</keyword>
<evidence type="ECO:0000256" key="5">
    <source>
        <dbReference type="ARBA" id="ARBA00022989"/>
    </source>
</evidence>
<dbReference type="SUPFAM" id="SSF103473">
    <property type="entry name" value="MFS general substrate transporter"/>
    <property type="match status" value="1"/>
</dbReference>
<evidence type="ECO:0000313" key="10">
    <source>
        <dbReference type="Proteomes" id="UP001601992"/>
    </source>
</evidence>
<feature type="transmembrane region" description="Helical" evidence="7">
    <location>
        <begin position="123"/>
        <end position="147"/>
    </location>
</feature>
<organism evidence="9 10">
    <name type="scientific">Nocardia jiangxiensis</name>
    <dbReference type="NCBI Taxonomy" id="282685"/>
    <lineage>
        <taxon>Bacteria</taxon>
        <taxon>Bacillati</taxon>
        <taxon>Actinomycetota</taxon>
        <taxon>Actinomycetes</taxon>
        <taxon>Mycobacteriales</taxon>
        <taxon>Nocardiaceae</taxon>
        <taxon>Nocardia</taxon>
    </lineage>
</organism>
<comment type="caution">
    <text evidence="9">The sequence shown here is derived from an EMBL/GenBank/DDBJ whole genome shotgun (WGS) entry which is preliminary data.</text>
</comment>
<dbReference type="RefSeq" id="WP_387404098.1">
    <property type="nucleotide sequence ID" value="NZ_JBIAQY010000004.1"/>
</dbReference>
<evidence type="ECO:0000256" key="3">
    <source>
        <dbReference type="ARBA" id="ARBA00022475"/>
    </source>
</evidence>
<dbReference type="PROSITE" id="PS00216">
    <property type="entry name" value="SUGAR_TRANSPORT_1"/>
    <property type="match status" value="1"/>
</dbReference>
<dbReference type="InterPro" id="IPR011701">
    <property type="entry name" value="MFS"/>
</dbReference>
<keyword evidence="2" id="KW-0813">Transport</keyword>
<dbReference type="InterPro" id="IPR020846">
    <property type="entry name" value="MFS_dom"/>
</dbReference>
<keyword evidence="3" id="KW-1003">Cell membrane</keyword>
<dbReference type="Proteomes" id="UP001601992">
    <property type="component" value="Unassembled WGS sequence"/>
</dbReference>
<feature type="transmembrane region" description="Helical" evidence="7">
    <location>
        <begin position="294"/>
        <end position="319"/>
    </location>
</feature>
<dbReference type="PANTHER" id="PTHR23517">
    <property type="entry name" value="RESISTANCE PROTEIN MDTM, PUTATIVE-RELATED-RELATED"/>
    <property type="match status" value="1"/>
</dbReference>
<name>A0ABW6S135_9NOCA</name>
<accession>A0ABW6S135</accession>
<evidence type="ECO:0000256" key="7">
    <source>
        <dbReference type="SAM" id="Phobius"/>
    </source>
</evidence>
<comment type="subcellular location">
    <subcellularLocation>
        <location evidence="1">Cell membrane</location>
        <topology evidence="1">Multi-pass membrane protein</topology>
    </subcellularLocation>
</comment>
<evidence type="ECO:0000256" key="6">
    <source>
        <dbReference type="ARBA" id="ARBA00023136"/>
    </source>
</evidence>
<feature type="transmembrane region" description="Helical" evidence="7">
    <location>
        <begin position="270"/>
        <end position="288"/>
    </location>
</feature>
<dbReference type="InterPro" id="IPR050171">
    <property type="entry name" value="MFS_Transporters"/>
</dbReference>
<evidence type="ECO:0000313" key="9">
    <source>
        <dbReference type="EMBL" id="MFF3569303.1"/>
    </source>
</evidence>
<dbReference type="EMBL" id="JBIAQY010000004">
    <property type="protein sequence ID" value="MFF3569303.1"/>
    <property type="molecule type" value="Genomic_DNA"/>
</dbReference>
<evidence type="ECO:0000256" key="2">
    <source>
        <dbReference type="ARBA" id="ARBA00022448"/>
    </source>
</evidence>
<proteinExistence type="predicted"/>
<evidence type="ECO:0000259" key="8">
    <source>
        <dbReference type="PROSITE" id="PS50850"/>
    </source>
</evidence>
<feature type="transmembrane region" description="Helical" evidence="7">
    <location>
        <begin position="203"/>
        <end position="222"/>
    </location>
</feature>
<keyword evidence="6 7" id="KW-0472">Membrane</keyword>
<feature type="transmembrane region" description="Helical" evidence="7">
    <location>
        <begin position="31"/>
        <end position="56"/>
    </location>
</feature>
<feature type="transmembrane region" description="Helical" evidence="7">
    <location>
        <begin position="65"/>
        <end position="82"/>
    </location>
</feature>
<feature type="transmembrane region" description="Helical" evidence="7">
    <location>
        <begin position="360"/>
        <end position="384"/>
    </location>
</feature>
<feature type="domain" description="Major facilitator superfamily (MFS) profile" evidence="8">
    <location>
        <begin position="1"/>
        <end position="383"/>
    </location>
</feature>
<feature type="transmembrane region" description="Helical" evidence="7">
    <location>
        <begin position="242"/>
        <end position="263"/>
    </location>
</feature>
<keyword evidence="4 7" id="KW-0812">Transmembrane</keyword>
<gene>
    <name evidence="9" type="ORF">ACFYXQ_16155</name>
</gene>
<feature type="transmembrane region" description="Helical" evidence="7">
    <location>
        <begin position="153"/>
        <end position="171"/>
    </location>
</feature>
<dbReference type="InterPro" id="IPR005829">
    <property type="entry name" value="Sugar_transporter_CS"/>
</dbReference>